<accession>A0A511UWW9</accession>
<evidence type="ECO:0000256" key="1">
    <source>
        <dbReference type="SAM" id="Phobius"/>
    </source>
</evidence>
<dbReference type="AlphaFoldDB" id="A0A511UWW9"/>
<dbReference type="EMBL" id="BJXW01000012">
    <property type="protein sequence ID" value="GEN31094.1"/>
    <property type="molecule type" value="Genomic_DNA"/>
</dbReference>
<keyword evidence="1" id="KW-1133">Transmembrane helix</keyword>
<reference evidence="2 3" key="1">
    <citation type="submission" date="2019-07" db="EMBL/GenBank/DDBJ databases">
        <title>Whole genome shotgun sequence of Cerasibacillus quisquiliarum NBRC 102429.</title>
        <authorList>
            <person name="Hosoyama A."/>
            <person name="Uohara A."/>
            <person name="Ohji S."/>
            <person name="Ichikawa N."/>
        </authorList>
    </citation>
    <scope>NUCLEOTIDE SEQUENCE [LARGE SCALE GENOMIC DNA]</scope>
    <source>
        <strain evidence="2 3">NBRC 102429</strain>
    </source>
</reference>
<keyword evidence="1" id="KW-0472">Membrane</keyword>
<evidence type="ECO:0000313" key="2">
    <source>
        <dbReference type="EMBL" id="GEN31094.1"/>
    </source>
</evidence>
<proteinExistence type="predicted"/>
<protein>
    <submittedName>
        <fullName evidence="2">Uncharacterized protein</fullName>
    </submittedName>
</protein>
<organism evidence="2 3">
    <name type="scientific">Cerasibacillus quisquiliarum</name>
    <dbReference type="NCBI Taxonomy" id="227865"/>
    <lineage>
        <taxon>Bacteria</taxon>
        <taxon>Bacillati</taxon>
        <taxon>Bacillota</taxon>
        <taxon>Bacilli</taxon>
        <taxon>Bacillales</taxon>
        <taxon>Bacillaceae</taxon>
        <taxon>Cerasibacillus</taxon>
    </lineage>
</organism>
<sequence length="72" mass="8225">MIYAGITVIVVAIVLLILSLFMKDRIDDLENQVEQLSISNMQDTYQLKKKIKVLEEEILSDGFQDHASSLKK</sequence>
<dbReference type="Proteomes" id="UP000321491">
    <property type="component" value="Unassembled WGS sequence"/>
</dbReference>
<dbReference type="RefSeq" id="WP_146936972.1">
    <property type="nucleotide sequence ID" value="NZ_BJXW01000012.1"/>
</dbReference>
<name>A0A511UWW9_9BACI</name>
<gene>
    <name evidence="2" type="ORF">CQU01_13320</name>
</gene>
<comment type="caution">
    <text evidence="2">The sequence shown here is derived from an EMBL/GenBank/DDBJ whole genome shotgun (WGS) entry which is preliminary data.</text>
</comment>
<evidence type="ECO:0000313" key="3">
    <source>
        <dbReference type="Proteomes" id="UP000321491"/>
    </source>
</evidence>
<feature type="transmembrane region" description="Helical" evidence="1">
    <location>
        <begin position="6"/>
        <end position="22"/>
    </location>
</feature>
<keyword evidence="1" id="KW-0812">Transmembrane</keyword>
<keyword evidence="3" id="KW-1185">Reference proteome</keyword>